<reference evidence="2" key="1">
    <citation type="submission" date="2018-10" db="EMBL/GenBank/DDBJ databases">
        <authorList>
            <person name="Vincent A.T."/>
            <person name="Schiettekatte O."/>
            <person name="Bourhy P."/>
            <person name="Veyrier F.J."/>
            <person name="Picardeau M."/>
        </authorList>
    </citation>
    <scope>NUCLEOTIDE SEQUENCE</scope>
    <source>
        <strain evidence="2">201702449</strain>
    </source>
</reference>
<evidence type="ECO:0000313" key="1">
    <source>
        <dbReference type="EMBL" id="MCW7513979.1"/>
    </source>
</evidence>
<name>A0A2N0AR95_9LEPT</name>
<proteinExistence type="predicted"/>
<protein>
    <submittedName>
        <fullName evidence="1">Uncharacterized protein</fullName>
    </submittedName>
</protein>
<comment type="caution">
    <text evidence="1">The sequence shown here is derived from an EMBL/GenBank/DDBJ whole genome shotgun (WGS) entry which is preliminary data.</text>
</comment>
<dbReference type="EMBL" id="RQGI01000009">
    <property type="protein sequence ID" value="TGL74225.1"/>
    <property type="molecule type" value="Genomic_DNA"/>
</dbReference>
<dbReference type="AlphaFoldDB" id="A0A2N0AR95"/>
<dbReference type="Proteomes" id="UP001209694">
    <property type="component" value="Unassembled WGS sequence"/>
</dbReference>
<dbReference type="GeneID" id="93340631"/>
<dbReference type="Proteomes" id="UP000297352">
    <property type="component" value="Unassembled WGS sequence"/>
</dbReference>
<evidence type="ECO:0000313" key="2">
    <source>
        <dbReference type="EMBL" id="TGL74225.1"/>
    </source>
</evidence>
<sequence>MRSTEVQEKKSYPFPNSVLHQKLESFTNTMLQSLQPEAKPETTWAVISMTGEVLVRGSEHPHIERSSESLFTF</sequence>
<reference evidence="3" key="2">
    <citation type="journal article" date="2019" name="PLoS Negl. Trop. Dis.">
        <title>Revisiting the worldwide diversity of Leptospira species in the environment.</title>
        <authorList>
            <person name="Vincent A.T."/>
            <person name="Schiettekatte O."/>
            <person name="Bourhy P."/>
            <person name="Veyrier F.J."/>
            <person name="Picardeau M."/>
        </authorList>
    </citation>
    <scope>NUCLEOTIDE SEQUENCE [LARGE SCALE GENOMIC DNA]</scope>
    <source>
        <strain evidence="3">201702449</strain>
    </source>
</reference>
<evidence type="ECO:0000313" key="3">
    <source>
        <dbReference type="Proteomes" id="UP000297352"/>
    </source>
</evidence>
<gene>
    <name evidence="2" type="ORF">EHQ60_02530</name>
    <name evidence="1" type="ORF">ND810_02345</name>
</gene>
<keyword evidence="3" id="KW-1185">Reference proteome</keyword>
<organism evidence="1 4">
    <name type="scientific">Leptospira levettii</name>
    <dbReference type="NCBI Taxonomy" id="2023178"/>
    <lineage>
        <taxon>Bacteria</taxon>
        <taxon>Pseudomonadati</taxon>
        <taxon>Spirochaetota</taxon>
        <taxon>Spirochaetia</taxon>
        <taxon>Leptospirales</taxon>
        <taxon>Leptospiraceae</taxon>
        <taxon>Leptospira</taxon>
    </lineage>
</organism>
<evidence type="ECO:0000313" key="4">
    <source>
        <dbReference type="Proteomes" id="UP001209694"/>
    </source>
</evidence>
<accession>A0A2N0AR95</accession>
<reference evidence="1" key="3">
    <citation type="submission" date="2022-06" db="EMBL/GenBank/DDBJ databases">
        <title>Leptospira isolates from biofilms formed at urban environments.</title>
        <authorList>
            <person name="Ribeiro P.S."/>
            <person name="Sousa T."/>
            <person name="Carvalho N."/>
            <person name="Aburjaile F."/>
            <person name="Neves F."/>
            <person name="Oliveira D."/>
            <person name="Blanco L."/>
            <person name="Lima J."/>
            <person name="Costa F."/>
            <person name="Brenig B."/>
            <person name="Soares S."/>
            <person name="Ramos R."/>
            <person name="Goes-Neto A."/>
            <person name="Matiuzzi M."/>
            <person name="Azevedo V."/>
            <person name="Ristow P."/>
        </authorList>
    </citation>
    <scope>NUCLEOTIDE SEQUENCE</scope>
    <source>
        <strain evidence="1">VSF7</strain>
    </source>
</reference>
<dbReference type="EMBL" id="JAMQQD010000001">
    <property type="protein sequence ID" value="MCW7513979.1"/>
    <property type="molecule type" value="Genomic_DNA"/>
</dbReference>
<dbReference type="RefSeq" id="WP_100725644.1">
    <property type="nucleotide sequence ID" value="NZ_JAIZBN010000001.1"/>
</dbReference>